<keyword evidence="4" id="KW-1185">Reference proteome</keyword>
<dbReference type="EMBL" id="JACIBS010000006">
    <property type="protein sequence ID" value="MBB3665703.1"/>
    <property type="molecule type" value="Genomic_DNA"/>
</dbReference>
<gene>
    <name evidence="3" type="ORF">FB384_004661</name>
</gene>
<feature type="region of interest" description="Disordered" evidence="1">
    <location>
        <begin position="52"/>
        <end position="83"/>
    </location>
</feature>
<dbReference type="AlphaFoldDB" id="A0A839XZ64"/>
<dbReference type="Pfam" id="PF19650">
    <property type="entry name" value="DUF6153"/>
    <property type="match status" value="1"/>
</dbReference>
<reference evidence="3 4" key="1">
    <citation type="submission" date="2020-08" db="EMBL/GenBank/DDBJ databases">
        <title>Sequencing the genomes of 1000 actinobacteria strains.</title>
        <authorList>
            <person name="Klenk H.-P."/>
        </authorList>
    </citation>
    <scope>NUCLEOTIDE SEQUENCE [LARGE SCALE GENOMIC DNA]</scope>
    <source>
        <strain evidence="3 4">DSM 45267</strain>
    </source>
</reference>
<sequence>MRNGRSRWWLLMLLTLCVLFGVVGMHALVTPPASPAAAGAASTTAGHEIAGQEVAGHRANEPRAAVTQEAQPQTEHAPPADHESQHDLLLHLCLAVLAAAGLIVPAARSVLGRVRPAAPARRSPSPFGRMPVQRPPPVSRRLAQLCVMRT</sequence>
<evidence type="ECO:0000256" key="1">
    <source>
        <dbReference type="SAM" id="MobiDB-lite"/>
    </source>
</evidence>
<comment type="caution">
    <text evidence="3">The sequence shown here is derived from an EMBL/GenBank/DDBJ whole genome shotgun (WGS) entry which is preliminary data.</text>
</comment>
<feature type="transmembrane region" description="Helical" evidence="2">
    <location>
        <begin position="88"/>
        <end position="107"/>
    </location>
</feature>
<proteinExistence type="predicted"/>
<feature type="region of interest" description="Disordered" evidence="1">
    <location>
        <begin position="114"/>
        <end position="138"/>
    </location>
</feature>
<dbReference type="RefSeq" id="WP_183786907.1">
    <property type="nucleotide sequence ID" value="NZ_JACIBS010000006.1"/>
</dbReference>
<accession>A0A839XZ64</accession>
<keyword evidence="2" id="KW-1133">Transmembrane helix</keyword>
<evidence type="ECO:0000313" key="4">
    <source>
        <dbReference type="Proteomes" id="UP000564573"/>
    </source>
</evidence>
<dbReference type="Proteomes" id="UP000564573">
    <property type="component" value="Unassembled WGS sequence"/>
</dbReference>
<protein>
    <submittedName>
        <fullName evidence="3">Uncharacterized protein</fullName>
    </submittedName>
</protein>
<keyword evidence="2" id="KW-0472">Membrane</keyword>
<keyword evidence="2" id="KW-0812">Transmembrane</keyword>
<evidence type="ECO:0000313" key="3">
    <source>
        <dbReference type="EMBL" id="MBB3665703.1"/>
    </source>
</evidence>
<organism evidence="3 4">
    <name type="scientific">Prauserella sediminis</name>
    <dbReference type="NCBI Taxonomy" id="577680"/>
    <lineage>
        <taxon>Bacteria</taxon>
        <taxon>Bacillati</taxon>
        <taxon>Actinomycetota</taxon>
        <taxon>Actinomycetes</taxon>
        <taxon>Pseudonocardiales</taxon>
        <taxon>Pseudonocardiaceae</taxon>
        <taxon>Prauserella</taxon>
        <taxon>Prauserella salsuginis group</taxon>
    </lineage>
</organism>
<feature type="compositionally biased region" description="Low complexity" evidence="1">
    <location>
        <begin position="115"/>
        <end position="126"/>
    </location>
</feature>
<evidence type="ECO:0000256" key="2">
    <source>
        <dbReference type="SAM" id="Phobius"/>
    </source>
</evidence>
<name>A0A839XZ64_9PSEU</name>
<dbReference type="InterPro" id="IPR046151">
    <property type="entry name" value="DUF6153"/>
</dbReference>